<dbReference type="InterPro" id="IPR023772">
    <property type="entry name" value="DNA-bd_HTH_TetR-type_CS"/>
</dbReference>
<keyword evidence="2 3" id="KW-0238">DNA-binding</keyword>
<evidence type="ECO:0000313" key="5">
    <source>
        <dbReference type="EMBL" id="MCM3713453.1"/>
    </source>
</evidence>
<feature type="DNA-binding region" description="H-T-H motif" evidence="3">
    <location>
        <begin position="30"/>
        <end position="49"/>
    </location>
</feature>
<dbReference type="GO" id="GO:0003677">
    <property type="term" value="F:DNA binding"/>
    <property type="evidence" value="ECO:0007669"/>
    <property type="project" value="UniProtKB-UniRule"/>
</dbReference>
<evidence type="ECO:0000256" key="2">
    <source>
        <dbReference type="ARBA" id="ARBA00023125"/>
    </source>
</evidence>
<dbReference type="PRINTS" id="PR00455">
    <property type="entry name" value="HTHTETR"/>
</dbReference>
<protein>
    <submittedName>
        <fullName evidence="5">TetR/AcrR family transcriptional regulator</fullName>
    </submittedName>
</protein>
<dbReference type="Pfam" id="PF00440">
    <property type="entry name" value="TetR_N"/>
    <property type="match status" value="1"/>
</dbReference>
<organism evidence="5 6">
    <name type="scientific">Halalkalibacter oceani</name>
    <dbReference type="NCBI Taxonomy" id="1653776"/>
    <lineage>
        <taxon>Bacteria</taxon>
        <taxon>Bacillati</taxon>
        <taxon>Bacillota</taxon>
        <taxon>Bacilli</taxon>
        <taxon>Bacillales</taxon>
        <taxon>Bacillaceae</taxon>
        <taxon>Halalkalibacter</taxon>
    </lineage>
</organism>
<dbReference type="InterPro" id="IPR050624">
    <property type="entry name" value="HTH-type_Tx_Regulator"/>
</dbReference>
<dbReference type="PROSITE" id="PS50977">
    <property type="entry name" value="HTH_TETR_2"/>
    <property type="match status" value="1"/>
</dbReference>
<name>A0A9X2IPE0_9BACI</name>
<sequence length="173" mass="19794">MVKPKWESRKEEILEAGLEVFANRGYYNTTTAHIAEKAGISQPYVFRFFKTKEDLFIAALERAFERILNTFHNVEAAHEEVGKEMVKAYEELMVSNPNEVALQVIAISITEEAIQKVVKSGLVRMRNIFLEKFKQAGIDEAERNATFSIAMGMLCNISYFLDLPEFFGDMPKN</sequence>
<evidence type="ECO:0000256" key="1">
    <source>
        <dbReference type="ARBA" id="ARBA00022491"/>
    </source>
</evidence>
<evidence type="ECO:0000256" key="3">
    <source>
        <dbReference type="PROSITE-ProRule" id="PRU00335"/>
    </source>
</evidence>
<dbReference type="PANTHER" id="PTHR43479">
    <property type="entry name" value="ACREF/ENVCD OPERON REPRESSOR-RELATED"/>
    <property type="match status" value="1"/>
</dbReference>
<evidence type="ECO:0000259" key="4">
    <source>
        <dbReference type="PROSITE" id="PS50977"/>
    </source>
</evidence>
<feature type="domain" description="HTH tetR-type" evidence="4">
    <location>
        <begin position="7"/>
        <end position="67"/>
    </location>
</feature>
<keyword evidence="1" id="KW-0678">Repressor</keyword>
<dbReference type="PANTHER" id="PTHR43479:SF11">
    <property type="entry name" value="ACREF_ENVCD OPERON REPRESSOR-RELATED"/>
    <property type="match status" value="1"/>
</dbReference>
<proteinExistence type="predicted"/>
<dbReference type="AlphaFoldDB" id="A0A9X2IPE0"/>
<dbReference type="PROSITE" id="PS01081">
    <property type="entry name" value="HTH_TETR_1"/>
    <property type="match status" value="1"/>
</dbReference>
<evidence type="ECO:0000313" key="6">
    <source>
        <dbReference type="Proteomes" id="UP001139179"/>
    </source>
</evidence>
<dbReference type="Proteomes" id="UP001139179">
    <property type="component" value="Unassembled WGS sequence"/>
</dbReference>
<dbReference type="RefSeq" id="WP_251222275.1">
    <property type="nucleotide sequence ID" value="NZ_JAMBOL010000003.1"/>
</dbReference>
<reference evidence="5" key="1">
    <citation type="submission" date="2022-05" db="EMBL/GenBank/DDBJ databases">
        <title>Comparative Genomics of Spacecraft Associated Microbes.</title>
        <authorList>
            <person name="Tran M.T."/>
            <person name="Wright A."/>
            <person name="Seuylemezian A."/>
            <person name="Eisen J."/>
            <person name="Coil D."/>
        </authorList>
    </citation>
    <scope>NUCLEOTIDE SEQUENCE</scope>
    <source>
        <strain evidence="5">214.1.1</strain>
    </source>
</reference>
<gene>
    <name evidence="5" type="ORF">M3202_05110</name>
</gene>
<dbReference type="InterPro" id="IPR001647">
    <property type="entry name" value="HTH_TetR"/>
</dbReference>
<dbReference type="Gene3D" id="1.10.357.10">
    <property type="entry name" value="Tetracycline Repressor, domain 2"/>
    <property type="match status" value="1"/>
</dbReference>
<dbReference type="EMBL" id="JAMBOL010000003">
    <property type="protein sequence ID" value="MCM3713453.1"/>
    <property type="molecule type" value="Genomic_DNA"/>
</dbReference>
<keyword evidence="6" id="KW-1185">Reference proteome</keyword>
<accession>A0A9X2IPE0</accession>
<dbReference type="SUPFAM" id="SSF46689">
    <property type="entry name" value="Homeodomain-like"/>
    <property type="match status" value="1"/>
</dbReference>
<comment type="caution">
    <text evidence="5">The sequence shown here is derived from an EMBL/GenBank/DDBJ whole genome shotgun (WGS) entry which is preliminary data.</text>
</comment>
<dbReference type="InterPro" id="IPR009057">
    <property type="entry name" value="Homeodomain-like_sf"/>
</dbReference>